<sequence>MLRSETNQSAARQLNTRSCRAFRRKCFAKPSTNSYSYYDIGRAIGCAHRPQPSALSKRDKAFRVPWKEDDDDQRPAEDPTIVMSCRECEDDTPMDRPVVEVAKP</sequence>
<dbReference type="EnsemblMetazoa" id="AALB016800-RB">
    <property type="protein sequence ID" value="AALB016800-PB"/>
    <property type="gene ID" value="AALB016800"/>
</dbReference>
<evidence type="ECO:0000313" key="2">
    <source>
        <dbReference type="Proteomes" id="UP000069272"/>
    </source>
</evidence>
<accession>A0A8W7K9Z3</accession>
<reference evidence="1 2" key="1">
    <citation type="journal article" date="2017" name="G3 (Bethesda)">
        <title>The Physical Genome Mapping of Anopheles albimanus Corrected Scaffold Misassemblies and Identified Interarm Rearrangements in Genus Anopheles.</title>
        <authorList>
            <person name="Artemov G.N."/>
            <person name="Peery A.N."/>
            <person name="Jiang X."/>
            <person name="Tu Z."/>
            <person name="Stegniy V.N."/>
            <person name="Sharakhova M.V."/>
            <person name="Sharakhov I.V."/>
        </authorList>
    </citation>
    <scope>NUCLEOTIDE SEQUENCE [LARGE SCALE GENOMIC DNA]</scope>
    <source>
        <strain evidence="1 2">ALBI9_A</strain>
    </source>
</reference>
<dbReference type="Proteomes" id="UP000069272">
    <property type="component" value="Chromosome 3R"/>
</dbReference>
<reference evidence="1" key="2">
    <citation type="submission" date="2022-08" db="UniProtKB">
        <authorList>
            <consortium name="EnsemblMetazoa"/>
        </authorList>
    </citation>
    <scope>IDENTIFICATION</scope>
    <source>
        <strain evidence="1">STECLA/ALBI9_A</strain>
    </source>
</reference>
<dbReference type="AlphaFoldDB" id="A0A8W7K9Z3"/>
<organism evidence="1 2">
    <name type="scientific">Anopheles albimanus</name>
    <name type="common">New world malaria mosquito</name>
    <dbReference type="NCBI Taxonomy" id="7167"/>
    <lineage>
        <taxon>Eukaryota</taxon>
        <taxon>Metazoa</taxon>
        <taxon>Ecdysozoa</taxon>
        <taxon>Arthropoda</taxon>
        <taxon>Hexapoda</taxon>
        <taxon>Insecta</taxon>
        <taxon>Pterygota</taxon>
        <taxon>Neoptera</taxon>
        <taxon>Endopterygota</taxon>
        <taxon>Diptera</taxon>
        <taxon>Nematocera</taxon>
        <taxon>Culicoidea</taxon>
        <taxon>Culicidae</taxon>
        <taxon>Anophelinae</taxon>
        <taxon>Anopheles</taxon>
    </lineage>
</organism>
<proteinExistence type="predicted"/>
<name>A0A8W7K9Z3_ANOAL</name>
<evidence type="ECO:0000313" key="1">
    <source>
        <dbReference type="EnsemblMetazoa" id="AALB016800-PB"/>
    </source>
</evidence>
<keyword evidence="2" id="KW-1185">Reference proteome</keyword>
<protein>
    <submittedName>
        <fullName evidence="1">Uncharacterized protein</fullName>
    </submittedName>
</protein>